<keyword evidence="1" id="KW-0472">Membrane</keyword>
<evidence type="ECO:0000259" key="2">
    <source>
        <dbReference type="Pfam" id="PF13239"/>
    </source>
</evidence>
<feature type="transmembrane region" description="Helical" evidence="1">
    <location>
        <begin position="59"/>
        <end position="80"/>
    </location>
</feature>
<evidence type="ECO:0000313" key="4">
    <source>
        <dbReference type="Proteomes" id="UP000474296"/>
    </source>
</evidence>
<keyword evidence="1" id="KW-0812">Transmembrane</keyword>
<organism evidence="3 4">
    <name type="scientific">Spongiivirga citrea</name>
    <dbReference type="NCBI Taxonomy" id="1481457"/>
    <lineage>
        <taxon>Bacteria</taxon>
        <taxon>Pseudomonadati</taxon>
        <taxon>Bacteroidota</taxon>
        <taxon>Flavobacteriia</taxon>
        <taxon>Flavobacteriales</taxon>
        <taxon>Flavobacteriaceae</taxon>
        <taxon>Spongiivirga</taxon>
    </lineage>
</organism>
<keyword evidence="4" id="KW-1185">Reference proteome</keyword>
<proteinExistence type="predicted"/>
<name>A0A6M0CIB5_9FLAO</name>
<evidence type="ECO:0000256" key="1">
    <source>
        <dbReference type="SAM" id="Phobius"/>
    </source>
</evidence>
<protein>
    <recommendedName>
        <fullName evidence="2">2TM domain-containing protein</fullName>
    </recommendedName>
</protein>
<dbReference type="EMBL" id="JAABOQ010000004">
    <property type="protein sequence ID" value="NER17706.1"/>
    <property type="molecule type" value="Genomic_DNA"/>
</dbReference>
<keyword evidence="1" id="KW-1133">Transmembrane helix</keyword>
<gene>
    <name evidence="3" type="ORF">GWK10_10820</name>
</gene>
<dbReference type="RefSeq" id="WP_164032381.1">
    <property type="nucleotide sequence ID" value="NZ_JAABOQ010000004.1"/>
</dbReference>
<reference evidence="3 4" key="1">
    <citation type="submission" date="2020-01" db="EMBL/GenBank/DDBJ databases">
        <title>Spongiivirga citrea KCTC 32990T.</title>
        <authorList>
            <person name="Wang G."/>
        </authorList>
    </citation>
    <scope>NUCLEOTIDE SEQUENCE [LARGE SCALE GENOMIC DNA]</scope>
    <source>
        <strain evidence="3 4">KCTC 32990</strain>
    </source>
</reference>
<dbReference type="InterPro" id="IPR025698">
    <property type="entry name" value="2TM_dom"/>
</dbReference>
<accession>A0A6M0CIB5</accession>
<comment type="caution">
    <text evidence="3">The sequence shown here is derived from an EMBL/GenBank/DDBJ whole genome shotgun (WGS) entry which is preliminary data.</text>
</comment>
<sequence>MELIEERLTQQKVDRTLVRVKAIKGFYTHFMVYLLNNSVLLGVNYWMDTNGYFGLNHYGIGYWIAPLAWGIGLIMHYIYVFKLSKWEDRKIKDLMNKETFVE</sequence>
<dbReference type="AlphaFoldDB" id="A0A6M0CIB5"/>
<evidence type="ECO:0000313" key="3">
    <source>
        <dbReference type="EMBL" id="NER17706.1"/>
    </source>
</evidence>
<dbReference type="Pfam" id="PF13239">
    <property type="entry name" value="2TM"/>
    <property type="match status" value="1"/>
</dbReference>
<feature type="domain" description="2TM" evidence="2">
    <location>
        <begin position="17"/>
        <end position="96"/>
    </location>
</feature>
<dbReference type="Proteomes" id="UP000474296">
    <property type="component" value="Unassembled WGS sequence"/>
</dbReference>
<feature type="transmembrane region" description="Helical" evidence="1">
    <location>
        <begin position="26"/>
        <end position="47"/>
    </location>
</feature>